<reference evidence="10" key="1">
    <citation type="journal article" date="2015" name="PLoS Genet.">
        <title>Genome Sequence and Transcriptome Analyses of Chrysochromulina tobin: Metabolic Tools for Enhanced Algal Fitness in the Prominent Order Prymnesiales (Haptophyceae).</title>
        <authorList>
            <person name="Hovde B.T."/>
            <person name="Deodato C.R."/>
            <person name="Hunsperger H.M."/>
            <person name="Ryken S.A."/>
            <person name="Yost W."/>
            <person name="Jha R.K."/>
            <person name="Patterson J."/>
            <person name="Monnat R.J. Jr."/>
            <person name="Barlow S.B."/>
            <person name="Starkenburg S.R."/>
            <person name="Cattolico R.A."/>
        </authorList>
    </citation>
    <scope>NUCLEOTIDE SEQUENCE</scope>
    <source>
        <strain evidence="10">CCMP291</strain>
    </source>
</reference>
<evidence type="ECO:0000256" key="2">
    <source>
        <dbReference type="ARBA" id="ARBA00022679"/>
    </source>
</evidence>
<proteinExistence type="predicted"/>
<organism evidence="9 10">
    <name type="scientific">Chrysochromulina tobinii</name>
    <dbReference type="NCBI Taxonomy" id="1460289"/>
    <lineage>
        <taxon>Eukaryota</taxon>
        <taxon>Haptista</taxon>
        <taxon>Haptophyta</taxon>
        <taxon>Prymnesiophyceae</taxon>
        <taxon>Prymnesiales</taxon>
        <taxon>Chrysochromulinaceae</taxon>
        <taxon>Chrysochromulina</taxon>
    </lineage>
</organism>
<dbReference type="AlphaFoldDB" id="A0A0M0K8B1"/>
<evidence type="ECO:0000256" key="1">
    <source>
        <dbReference type="ARBA" id="ARBA00022527"/>
    </source>
</evidence>
<dbReference type="SUPFAM" id="SSF56112">
    <property type="entry name" value="Protein kinase-like (PK-like)"/>
    <property type="match status" value="1"/>
</dbReference>
<name>A0A0M0K8B1_9EUKA</name>
<dbReference type="Proteomes" id="UP000037460">
    <property type="component" value="Unassembled WGS sequence"/>
</dbReference>
<feature type="compositionally biased region" description="Polar residues" evidence="7">
    <location>
        <begin position="315"/>
        <end position="324"/>
    </location>
</feature>
<evidence type="ECO:0000313" key="10">
    <source>
        <dbReference type="Proteomes" id="UP000037460"/>
    </source>
</evidence>
<dbReference type="Pfam" id="PF00069">
    <property type="entry name" value="Pkinase"/>
    <property type="match status" value="1"/>
</dbReference>
<dbReference type="PANTHER" id="PTHR24346">
    <property type="entry name" value="MAP/MICROTUBULE AFFINITY-REGULATING KINASE"/>
    <property type="match status" value="1"/>
</dbReference>
<dbReference type="GO" id="GO:0005737">
    <property type="term" value="C:cytoplasm"/>
    <property type="evidence" value="ECO:0007669"/>
    <property type="project" value="TreeGrafter"/>
</dbReference>
<accession>A0A0M0K8B1</accession>
<feature type="compositionally biased region" description="Low complexity" evidence="7">
    <location>
        <begin position="77"/>
        <end position="86"/>
    </location>
</feature>
<keyword evidence="3 6" id="KW-0547">Nucleotide-binding</keyword>
<dbReference type="GO" id="GO:0004674">
    <property type="term" value="F:protein serine/threonine kinase activity"/>
    <property type="evidence" value="ECO:0007669"/>
    <property type="project" value="UniProtKB-KW"/>
</dbReference>
<keyword evidence="1" id="KW-0723">Serine/threonine-protein kinase</keyword>
<dbReference type="InterPro" id="IPR017441">
    <property type="entry name" value="Protein_kinase_ATP_BS"/>
</dbReference>
<keyword evidence="10" id="KW-1185">Reference proteome</keyword>
<sequence>MADSVRRLDLTALIKAGGLAAARAFAEKARRDVIAQVDQHAREVQARRNAQIAKVYGKLATSAVSPIKSQERSKRLSSGAASPGSGLEVTRTLLGEGATSRVYLGRFGPRRSEVAAKVVRKEGMTAEQLSWIRDEIAIHKQLRHPHVVTMHGANEAPTTITIVLALCRGGSLCDTMGAALEGQTPIDETKVHRTFTQLCGALHYCHRHGVVHRDIKLDNLCWADEREERLKLIDFGYAAKSNLAVNFAGSPHYVAPEVHAALGDDAPEFVCTQADVFSCGVCLFAMLATQLPFGGGEDTEEEKAALSAKSIPMTGHSNGLTPIK</sequence>
<evidence type="ECO:0000259" key="8">
    <source>
        <dbReference type="PROSITE" id="PS50011"/>
    </source>
</evidence>
<dbReference type="OrthoDB" id="193931at2759"/>
<feature type="binding site" evidence="6">
    <location>
        <position position="121"/>
    </location>
    <ligand>
        <name>ATP</name>
        <dbReference type="ChEBI" id="CHEBI:30616"/>
    </ligand>
</feature>
<dbReference type="SMART" id="SM00220">
    <property type="entry name" value="S_TKc"/>
    <property type="match status" value="1"/>
</dbReference>
<feature type="region of interest" description="Disordered" evidence="7">
    <location>
        <begin position="67"/>
        <end position="86"/>
    </location>
</feature>
<keyword evidence="5 6" id="KW-0067">ATP-binding</keyword>
<dbReference type="GO" id="GO:0035556">
    <property type="term" value="P:intracellular signal transduction"/>
    <property type="evidence" value="ECO:0007669"/>
    <property type="project" value="TreeGrafter"/>
</dbReference>
<feature type="domain" description="Protein kinase" evidence="8">
    <location>
        <begin position="88"/>
        <end position="324"/>
    </location>
</feature>
<keyword evidence="4" id="KW-0418">Kinase</keyword>
<evidence type="ECO:0000256" key="5">
    <source>
        <dbReference type="ARBA" id="ARBA00022840"/>
    </source>
</evidence>
<dbReference type="Gene3D" id="1.10.510.10">
    <property type="entry name" value="Transferase(Phosphotransferase) domain 1"/>
    <property type="match status" value="1"/>
</dbReference>
<feature type="region of interest" description="Disordered" evidence="7">
    <location>
        <begin position="304"/>
        <end position="324"/>
    </location>
</feature>
<dbReference type="PANTHER" id="PTHR24346:SF82">
    <property type="entry name" value="KP78A-RELATED"/>
    <property type="match status" value="1"/>
</dbReference>
<dbReference type="PROSITE" id="PS50011">
    <property type="entry name" value="PROTEIN_KINASE_DOM"/>
    <property type="match status" value="1"/>
</dbReference>
<evidence type="ECO:0000256" key="4">
    <source>
        <dbReference type="ARBA" id="ARBA00022777"/>
    </source>
</evidence>
<evidence type="ECO:0000256" key="6">
    <source>
        <dbReference type="PROSITE-ProRule" id="PRU10141"/>
    </source>
</evidence>
<protein>
    <submittedName>
        <fullName evidence="9">Serine threonine</fullName>
    </submittedName>
</protein>
<dbReference type="InterPro" id="IPR000719">
    <property type="entry name" value="Prot_kinase_dom"/>
</dbReference>
<evidence type="ECO:0000313" key="9">
    <source>
        <dbReference type="EMBL" id="KOO34847.1"/>
    </source>
</evidence>
<comment type="caution">
    <text evidence="9">The sequence shown here is derived from an EMBL/GenBank/DDBJ whole genome shotgun (WGS) entry which is preliminary data.</text>
</comment>
<dbReference type="GO" id="GO:0005524">
    <property type="term" value="F:ATP binding"/>
    <property type="evidence" value="ECO:0007669"/>
    <property type="project" value="UniProtKB-UniRule"/>
</dbReference>
<keyword evidence="2" id="KW-0808">Transferase</keyword>
<dbReference type="EMBL" id="JWZX01001070">
    <property type="protein sequence ID" value="KOO34847.1"/>
    <property type="molecule type" value="Genomic_DNA"/>
</dbReference>
<evidence type="ECO:0000256" key="7">
    <source>
        <dbReference type="SAM" id="MobiDB-lite"/>
    </source>
</evidence>
<gene>
    <name evidence="9" type="ORF">Ctob_009691</name>
</gene>
<dbReference type="PROSITE" id="PS00107">
    <property type="entry name" value="PROTEIN_KINASE_ATP"/>
    <property type="match status" value="1"/>
</dbReference>
<evidence type="ECO:0000256" key="3">
    <source>
        <dbReference type="ARBA" id="ARBA00022741"/>
    </source>
</evidence>
<dbReference type="InterPro" id="IPR011009">
    <property type="entry name" value="Kinase-like_dom_sf"/>
</dbReference>